<evidence type="ECO:0000313" key="6">
    <source>
        <dbReference type="Proteomes" id="UP000555756"/>
    </source>
</evidence>
<protein>
    <recommendedName>
        <fullName evidence="4">Nucleoside triphosphate pyrophosphatase</fullName>
        <ecNumber evidence="4">3.6.1.9</ecNumber>
    </recommendedName>
    <alternativeName>
        <fullName evidence="4">Nucleotide pyrophosphatase</fullName>
        <shortName evidence="4">Nucleotide PPase</shortName>
    </alternativeName>
</protein>
<dbReference type="Pfam" id="PF02545">
    <property type="entry name" value="Maf"/>
    <property type="match status" value="1"/>
</dbReference>
<gene>
    <name evidence="5" type="ORF">HLH34_05180</name>
</gene>
<dbReference type="EMBL" id="JABEQF010000003">
    <property type="protein sequence ID" value="MBB2189356.1"/>
    <property type="molecule type" value="Genomic_DNA"/>
</dbReference>
<dbReference type="InterPro" id="IPR029001">
    <property type="entry name" value="ITPase-like_fam"/>
</dbReference>
<comment type="caution">
    <text evidence="5">The sequence shown here is derived from an EMBL/GenBank/DDBJ whole genome shotgun (WGS) entry which is preliminary data.</text>
</comment>
<keyword evidence="6" id="KW-1185">Reference proteome</keyword>
<evidence type="ECO:0000256" key="1">
    <source>
        <dbReference type="ARBA" id="ARBA00001968"/>
    </source>
</evidence>
<evidence type="ECO:0000256" key="2">
    <source>
        <dbReference type="ARBA" id="ARBA00022801"/>
    </source>
</evidence>
<dbReference type="PANTHER" id="PTHR43213">
    <property type="entry name" value="BIFUNCTIONAL DTTP/UTP PYROPHOSPHATASE/METHYLTRANSFERASE PROTEIN-RELATED"/>
    <property type="match status" value="1"/>
</dbReference>
<dbReference type="SUPFAM" id="SSF52972">
    <property type="entry name" value="ITPase-like"/>
    <property type="match status" value="1"/>
</dbReference>
<comment type="catalytic activity">
    <reaction evidence="4">
        <text>a 2'-deoxyribonucleoside 5'-triphosphate + H2O = a 2'-deoxyribonucleoside 5'-phosphate + diphosphate + H(+)</text>
        <dbReference type="Rhea" id="RHEA:44644"/>
        <dbReference type="ChEBI" id="CHEBI:15377"/>
        <dbReference type="ChEBI" id="CHEBI:15378"/>
        <dbReference type="ChEBI" id="CHEBI:33019"/>
        <dbReference type="ChEBI" id="CHEBI:61560"/>
        <dbReference type="ChEBI" id="CHEBI:65317"/>
        <dbReference type="EC" id="3.6.1.9"/>
    </reaction>
</comment>
<keyword evidence="2 4" id="KW-0378">Hydrolase</keyword>
<accession>A0A7W4JR54</accession>
<proteinExistence type="inferred from homology"/>
<evidence type="ECO:0000256" key="3">
    <source>
        <dbReference type="ARBA" id="ARBA00023080"/>
    </source>
</evidence>
<dbReference type="AlphaFoldDB" id="A0A7W4JR54"/>
<dbReference type="PANTHER" id="PTHR43213:SF5">
    <property type="entry name" value="BIFUNCTIONAL DTTP_UTP PYROPHOSPHATASE_METHYLTRANSFERASE PROTEIN-RELATED"/>
    <property type="match status" value="1"/>
</dbReference>
<dbReference type="GO" id="GO:0005737">
    <property type="term" value="C:cytoplasm"/>
    <property type="evidence" value="ECO:0007669"/>
    <property type="project" value="UniProtKB-SubCell"/>
</dbReference>
<feature type="active site" description="Proton acceptor" evidence="4">
    <location>
        <position position="187"/>
    </location>
</feature>
<name>A0A7W4JR54_9PROT</name>
<dbReference type="CDD" id="cd00555">
    <property type="entry name" value="Maf"/>
    <property type="match status" value="1"/>
</dbReference>
<keyword evidence="3 4" id="KW-0546">Nucleotide metabolism</keyword>
<comment type="catalytic activity">
    <reaction evidence="4">
        <text>a ribonucleoside 5'-triphosphate + H2O = a ribonucleoside 5'-phosphate + diphosphate + H(+)</text>
        <dbReference type="Rhea" id="RHEA:23996"/>
        <dbReference type="ChEBI" id="CHEBI:15377"/>
        <dbReference type="ChEBI" id="CHEBI:15378"/>
        <dbReference type="ChEBI" id="CHEBI:33019"/>
        <dbReference type="ChEBI" id="CHEBI:58043"/>
        <dbReference type="ChEBI" id="CHEBI:61557"/>
        <dbReference type="EC" id="3.6.1.9"/>
    </reaction>
</comment>
<reference evidence="5 6" key="1">
    <citation type="submission" date="2020-04" db="EMBL/GenBank/DDBJ databases">
        <title>Description of novel Gluconacetobacter.</title>
        <authorList>
            <person name="Sombolestani A."/>
        </authorList>
    </citation>
    <scope>NUCLEOTIDE SEQUENCE [LARGE SCALE GENOMIC DNA]</scope>
    <source>
        <strain evidence="5 6">LMG 21311</strain>
    </source>
</reference>
<sequence length="310" mass="34252">MLLRVIGPVDDGVPTFPKTYPVFPTGCTVCRRLIFKGLANLSRNYRQGAVYNPPYGARWTLSTVLGTVKKRPEYYPHVPQYSFGPNKPFDYRSTEAPIMSDSSLVPTPARLQAESPRIVLASQSRTRRILLEQAGLSVESRPARVDEHAIRESALAEGASPDEAALLLAEMKAGRIDDPNAVVIGADQILACDGEWFEKPADRDGARVQLLRLRGRTHVLHTAVVVRRGGQTIWRHVARPQLTMRPFSEAFLDRYLAAEGEAILSSVGAYLLEGRGVHLFDRVEGEHAAILGLPLLKLLGFLRQHGVVMS</sequence>
<evidence type="ECO:0000313" key="5">
    <source>
        <dbReference type="EMBL" id="MBB2189356.1"/>
    </source>
</evidence>
<dbReference type="EC" id="3.6.1.9" evidence="4"/>
<comment type="similarity">
    <text evidence="4">Belongs to the Maf family.</text>
</comment>
<comment type="subcellular location">
    <subcellularLocation>
        <location evidence="4">Cytoplasm</location>
    </subcellularLocation>
</comment>
<organism evidence="5 6">
    <name type="scientific">Gluconacetobacter azotocaptans</name>
    <dbReference type="NCBI Taxonomy" id="142834"/>
    <lineage>
        <taxon>Bacteria</taxon>
        <taxon>Pseudomonadati</taxon>
        <taxon>Pseudomonadota</taxon>
        <taxon>Alphaproteobacteria</taxon>
        <taxon>Acetobacterales</taxon>
        <taxon>Acetobacteraceae</taxon>
        <taxon>Gluconacetobacter</taxon>
    </lineage>
</organism>
<evidence type="ECO:0000256" key="4">
    <source>
        <dbReference type="HAMAP-Rule" id="MF_00528"/>
    </source>
</evidence>
<dbReference type="HAMAP" id="MF_00528">
    <property type="entry name" value="Maf"/>
    <property type="match status" value="1"/>
</dbReference>
<dbReference type="GO" id="GO:0009117">
    <property type="term" value="P:nucleotide metabolic process"/>
    <property type="evidence" value="ECO:0007669"/>
    <property type="project" value="UniProtKB-KW"/>
</dbReference>
<comment type="cofactor">
    <cofactor evidence="1 4">
        <name>a divalent metal cation</name>
        <dbReference type="ChEBI" id="CHEBI:60240"/>
    </cofactor>
</comment>
<keyword evidence="4" id="KW-0963">Cytoplasm</keyword>
<dbReference type="InterPro" id="IPR003697">
    <property type="entry name" value="Maf-like"/>
</dbReference>
<comment type="function">
    <text evidence="4">Nucleoside triphosphate pyrophosphatase. May have a dual role in cell division arrest and in preventing the incorporation of modified nucleotides into cellular nucleic acids.</text>
</comment>
<dbReference type="Proteomes" id="UP000555756">
    <property type="component" value="Unassembled WGS sequence"/>
</dbReference>
<comment type="caution">
    <text evidence="4">Lacks conserved residue(s) required for the propagation of feature annotation.</text>
</comment>
<dbReference type="Gene3D" id="3.90.950.10">
    <property type="match status" value="1"/>
</dbReference>
<dbReference type="GO" id="GO:0047429">
    <property type="term" value="F:nucleoside triphosphate diphosphatase activity"/>
    <property type="evidence" value="ECO:0007669"/>
    <property type="project" value="UniProtKB-EC"/>
</dbReference>